<evidence type="ECO:0000313" key="6">
    <source>
        <dbReference type="Proteomes" id="UP001235939"/>
    </source>
</evidence>
<keyword evidence="2" id="KW-0882">Thioester bond</keyword>
<evidence type="ECO:0000256" key="3">
    <source>
        <dbReference type="SAM" id="SignalP"/>
    </source>
</evidence>
<organism evidence="5 6">
    <name type="scientific">Cordylochernes scorpioides</name>
    <dbReference type="NCBI Taxonomy" id="51811"/>
    <lineage>
        <taxon>Eukaryota</taxon>
        <taxon>Metazoa</taxon>
        <taxon>Ecdysozoa</taxon>
        <taxon>Arthropoda</taxon>
        <taxon>Chelicerata</taxon>
        <taxon>Arachnida</taxon>
        <taxon>Pseudoscorpiones</taxon>
        <taxon>Cheliferoidea</taxon>
        <taxon>Chernetidae</taxon>
        <taxon>Cordylochernes</taxon>
    </lineage>
</organism>
<keyword evidence="1 3" id="KW-0732">Signal</keyword>
<feature type="signal peptide" evidence="3">
    <location>
        <begin position="1"/>
        <end position="24"/>
    </location>
</feature>
<reference evidence="5 6" key="1">
    <citation type="submission" date="2022-03" db="EMBL/GenBank/DDBJ databases">
        <title>A chromosomal length assembly of Cordylochernes scorpioides.</title>
        <authorList>
            <person name="Zeh D."/>
            <person name="Zeh J."/>
        </authorList>
    </citation>
    <scope>NUCLEOTIDE SEQUENCE [LARGE SCALE GENOMIC DNA]</scope>
    <source>
        <strain evidence="5">IN4F17</strain>
        <tissue evidence="5">Whole Body</tissue>
    </source>
</reference>
<dbReference type="Proteomes" id="UP001235939">
    <property type="component" value="Chromosome X"/>
</dbReference>
<dbReference type="PANTHER" id="PTHR11412:SF136">
    <property type="entry name" value="CD109 ANTIGEN"/>
    <property type="match status" value="1"/>
</dbReference>
<accession>A0ABY6LXU7</accession>
<feature type="chain" id="PRO_5047273163" evidence="3">
    <location>
        <begin position="25"/>
        <end position="253"/>
    </location>
</feature>
<proteinExistence type="predicted"/>
<evidence type="ECO:0000256" key="1">
    <source>
        <dbReference type="ARBA" id="ARBA00022729"/>
    </source>
</evidence>
<feature type="domain" description="Macroglobulin" evidence="4">
    <location>
        <begin position="127"/>
        <end position="177"/>
    </location>
</feature>
<evidence type="ECO:0000259" key="4">
    <source>
        <dbReference type="Pfam" id="PF01835"/>
    </source>
</evidence>
<name>A0ABY6LXU7_9ARAC</name>
<evidence type="ECO:0000256" key="2">
    <source>
        <dbReference type="ARBA" id="ARBA00022966"/>
    </source>
</evidence>
<dbReference type="InterPro" id="IPR002890">
    <property type="entry name" value="MG2"/>
</dbReference>
<dbReference type="EMBL" id="CP092886">
    <property type="protein sequence ID" value="UYV85162.1"/>
    <property type="molecule type" value="Genomic_DNA"/>
</dbReference>
<dbReference type="Pfam" id="PF01835">
    <property type="entry name" value="MG2"/>
    <property type="match status" value="1"/>
</dbReference>
<dbReference type="InterPro" id="IPR050473">
    <property type="entry name" value="A2M/Complement_sys"/>
</dbReference>
<keyword evidence="6" id="KW-1185">Reference proteome</keyword>
<evidence type="ECO:0000313" key="5">
    <source>
        <dbReference type="EMBL" id="UYV85162.1"/>
    </source>
</evidence>
<dbReference type="Gene3D" id="2.60.40.2950">
    <property type="match status" value="1"/>
</dbReference>
<sequence>MPDLKLLFVVITLGLLLHCNVGSASSGYYSVVAPSAIRPNMEYILAMDVYNVPSPVQFIVSIDGSDKRGNRHSTSTVAILPSGTMQIAGLSIGEWMPGNYSLTVSGRGGLNFTNEMPLLFKLKSYSVFIQTDKAIYRPGDKVQLRAIIIDPNLIPTLTGAIEMRIMDPNGNWIKQWRRIFTMKDYSLELIAISQKPLLDWSRILKHTHNAHLALNISLHLEDYFWFGQKTYRLHHPDRSQLPERCTWLTFLDE</sequence>
<protein>
    <submittedName>
        <fullName evidence="5">CD109</fullName>
    </submittedName>
</protein>
<gene>
    <name evidence="5" type="ORF">LAZ67_X004769</name>
</gene>
<dbReference type="Gene3D" id="2.60.40.1930">
    <property type="match status" value="1"/>
</dbReference>
<dbReference type="PANTHER" id="PTHR11412">
    <property type="entry name" value="MACROGLOBULIN / COMPLEMENT"/>
    <property type="match status" value="1"/>
</dbReference>